<evidence type="ECO:0000256" key="1">
    <source>
        <dbReference type="SAM" id="MobiDB-lite"/>
    </source>
</evidence>
<dbReference type="PANTHER" id="PTHR31286:SF167">
    <property type="entry name" value="OS09G0268800 PROTEIN"/>
    <property type="match status" value="1"/>
</dbReference>
<organism evidence="4 5">
    <name type="scientific">Thalictrum thalictroides</name>
    <name type="common">Rue-anemone</name>
    <name type="synonym">Anemone thalictroides</name>
    <dbReference type="NCBI Taxonomy" id="46969"/>
    <lineage>
        <taxon>Eukaryota</taxon>
        <taxon>Viridiplantae</taxon>
        <taxon>Streptophyta</taxon>
        <taxon>Embryophyta</taxon>
        <taxon>Tracheophyta</taxon>
        <taxon>Spermatophyta</taxon>
        <taxon>Magnoliopsida</taxon>
        <taxon>Ranunculales</taxon>
        <taxon>Ranunculaceae</taxon>
        <taxon>Thalictroideae</taxon>
        <taxon>Thalictrum</taxon>
    </lineage>
</organism>
<feature type="domain" description="DUF4283" evidence="2">
    <location>
        <begin position="64"/>
        <end position="147"/>
    </location>
</feature>
<feature type="region of interest" description="Disordered" evidence="1">
    <location>
        <begin position="521"/>
        <end position="548"/>
    </location>
</feature>
<dbReference type="InterPro" id="IPR025836">
    <property type="entry name" value="Zn_knuckle_CX2CX4HX4C"/>
</dbReference>
<dbReference type="EMBL" id="JABWDY010033068">
    <property type="protein sequence ID" value="KAF5183693.1"/>
    <property type="molecule type" value="Genomic_DNA"/>
</dbReference>
<dbReference type="InterPro" id="IPR025558">
    <property type="entry name" value="DUF4283"/>
</dbReference>
<dbReference type="PANTHER" id="PTHR31286">
    <property type="entry name" value="GLYCINE-RICH CELL WALL STRUCTURAL PROTEIN 1.8-LIKE"/>
    <property type="match status" value="1"/>
</dbReference>
<evidence type="ECO:0000259" key="2">
    <source>
        <dbReference type="Pfam" id="PF14111"/>
    </source>
</evidence>
<protein>
    <submittedName>
        <fullName evidence="4">Ta11-like non-ltr retrotransposon</fullName>
    </submittedName>
</protein>
<reference evidence="4 5" key="1">
    <citation type="submission" date="2020-06" db="EMBL/GenBank/DDBJ databases">
        <title>Transcriptomic and genomic resources for Thalictrum thalictroides and T. hernandezii: Facilitating candidate gene discovery in an emerging model plant lineage.</title>
        <authorList>
            <person name="Arias T."/>
            <person name="Riano-Pachon D.M."/>
            <person name="Di Stilio V.S."/>
        </authorList>
    </citation>
    <scope>NUCLEOTIDE SEQUENCE [LARGE SCALE GENOMIC DNA]</scope>
    <source>
        <strain evidence="5">cv. WT478/WT964</strain>
        <tissue evidence="4">Leaves</tissue>
    </source>
</reference>
<feature type="region of interest" description="Disordered" evidence="1">
    <location>
        <begin position="800"/>
        <end position="822"/>
    </location>
</feature>
<name>A0A7J6VFM8_THATH</name>
<keyword evidence="5" id="KW-1185">Reference proteome</keyword>
<evidence type="ECO:0000259" key="3">
    <source>
        <dbReference type="Pfam" id="PF14392"/>
    </source>
</evidence>
<feature type="domain" description="Zinc knuckle CX2CX4HX4C" evidence="3">
    <location>
        <begin position="211"/>
        <end position="253"/>
    </location>
</feature>
<feature type="compositionally biased region" description="Basic and acidic residues" evidence="1">
    <location>
        <begin position="584"/>
        <end position="601"/>
    </location>
</feature>
<dbReference type="Proteomes" id="UP000554482">
    <property type="component" value="Unassembled WGS sequence"/>
</dbReference>
<dbReference type="OrthoDB" id="1433777at2759"/>
<gene>
    <name evidence="4" type="ORF">FRX31_026720</name>
</gene>
<feature type="region of interest" description="Disordered" evidence="1">
    <location>
        <begin position="1"/>
        <end position="24"/>
    </location>
</feature>
<dbReference type="InterPro" id="IPR040256">
    <property type="entry name" value="At4g02000-like"/>
</dbReference>
<comment type="caution">
    <text evidence="4">The sequence shown here is derived from an EMBL/GenBank/DDBJ whole genome shotgun (WGS) entry which is preliminary data.</text>
</comment>
<evidence type="ECO:0000313" key="5">
    <source>
        <dbReference type="Proteomes" id="UP000554482"/>
    </source>
</evidence>
<feature type="compositionally biased region" description="Basic and acidic residues" evidence="1">
    <location>
        <begin position="633"/>
        <end position="643"/>
    </location>
</feature>
<sequence>MGKLEADDLEMKNGENSELNEEKMEISGEVENELERLEVAFMRRWNHEKDGEIIELGEEAGEDEERWQRSLIGKLQTKRWFGEDDIKKELIRNWNISNKFEFMMVAEGICIITFSNEIDFIFVLENGPWDIHGYVMSFKRWSKDIVLESFEFPFFPMWVQVFGLPLERHNKENIMKVGAIFGEVLMVDSVGNAEGRLPYTRVQVMFNVHFPIKIDAMVRLSGGKIAKVTFKYERLPLFCHFCGMIGHDYGVCKEMKEGIRRINRELTREELRKIKKYSFLQKARSYKFGAGIQVRHTIEVDPLAEMEIKDHQFRRWKDEKQKEGERLKKELTRSNVEGNFSLTKSGPEGKDVLSEPKMITDKTCLYKPPGFKVVRDDVQLMPTESKGKGEGTDEKKEDVPMLTPERGRSIMLDKQGGEAEVFDGFTAMDFSPNPGKTATSREVRSVDMTDASGGTTDKAGMSRHDENGYCFSACKKLQFHTCSDESGKQTQAQRPAYVYTNPKLGSFDKTYEAQTYITPTKNPIASKKPKTKNKEIACPPKDPSPKFLKRKLESDQNLVILPSFSSPTQAQIPEESQKTSTNGGEKDGKREESREVLENRKPKSQKRKSKTGYRHKSPGSQTAEMGLSQGMHSTEEELKQTGDKRRKIIHRSTNSFKPSDLLFSGNFKRVWLKYLADPNMRRSYVGTSSRNERNERVIKGNVAAGSINMKVEDRRNFSQMDFDELIEKMRTVRGMSVFDPESVKIGKEVSALKEKGFSFAKALTINGEHTTEEADEDYALFLIAYAEDTEKIADEKFEEEEYLNITPSGDSKVAGSDQPPST</sequence>
<feature type="region of interest" description="Disordered" evidence="1">
    <location>
        <begin position="562"/>
        <end position="651"/>
    </location>
</feature>
<accession>A0A7J6VFM8</accession>
<feature type="compositionally biased region" description="Basic residues" evidence="1">
    <location>
        <begin position="602"/>
        <end position="617"/>
    </location>
</feature>
<dbReference type="Pfam" id="PF14111">
    <property type="entry name" value="DUF4283"/>
    <property type="match status" value="1"/>
</dbReference>
<proteinExistence type="predicted"/>
<evidence type="ECO:0000313" key="4">
    <source>
        <dbReference type="EMBL" id="KAF5183693.1"/>
    </source>
</evidence>
<dbReference type="Pfam" id="PF14392">
    <property type="entry name" value="zf-CCHC_4"/>
    <property type="match status" value="1"/>
</dbReference>
<dbReference type="AlphaFoldDB" id="A0A7J6VFM8"/>